<reference evidence="1 2" key="1">
    <citation type="submission" date="2019-01" db="EMBL/GenBank/DDBJ databases">
        <title>A draft genome assembly of the solar-powered sea slug Elysia chlorotica.</title>
        <authorList>
            <person name="Cai H."/>
            <person name="Li Q."/>
            <person name="Fang X."/>
            <person name="Li J."/>
            <person name="Curtis N.E."/>
            <person name="Altenburger A."/>
            <person name="Shibata T."/>
            <person name="Feng M."/>
            <person name="Maeda T."/>
            <person name="Schwartz J.A."/>
            <person name="Shigenobu S."/>
            <person name="Lundholm N."/>
            <person name="Nishiyama T."/>
            <person name="Yang H."/>
            <person name="Hasebe M."/>
            <person name="Li S."/>
            <person name="Pierce S.K."/>
            <person name="Wang J."/>
        </authorList>
    </citation>
    <scope>NUCLEOTIDE SEQUENCE [LARGE SCALE GENOMIC DNA]</scope>
    <source>
        <strain evidence="1">EC2010</strain>
        <tissue evidence="1">Whole organism of an adult</tissue>
    </source>
</reference>
<dbReference type="Proteomes" id="UP000271974">
    <property type="component" value="Unassembled WGS sequence"/>
</dbReference>
<protein>
    <recommendedName>
        <fullName evidence="3">U1-type domain-containing protein</fullName>
    </recommendedName>
</protein>
<dbReference type="PANTHER" id="PTHR32344:SF1">
    <property type="entry name" value="U1-TYPE DOMAIN-CONTAINING PROTEIN"/>
    <property type="match status" value="1"/>
</dbReference>
<dbReference type="EMBL" id="RQTK01000656">
    <property type="protein sequence ID" value="RUS76516.1"/>
    <property type="molecule type" value="Genomic_DNA"/>
</dbReference>
<dbReference type="GO" id="GO:0006357">
    <property type="term" value="P:regulation of transcription by RNA polymerase II"/>
    <property type="evidence" value="ECO:0007669"/>
    <property type="project" value="InterPro"/>
</dbReference>
<feature type="non-terminal residue" evidence="1">
    <location>
        <position position="153"/>
    </location>
</feature>
<name>A0A3S0ZDL3_ELYCH</name>
<sequence length="153" mass="17278">MDRFLKKDPKCARHTTAQERHSEFKSWTQVSGQLMFCTSCNIVLDHKRKSSVDIHASTLKHKNAIKRAADDSISGPTKRQKTLDCWLFLLISCDFSKFSPEKNDICTEWVAMCAAANIPLSKTDNPAVKKFLKEQVVNGGAIPTSTTLQRIYM</sequence>
<evidence type="ECO:0000313" key="2">
    <source>
        <dbReference type="Proteomes" id="UP000271974"/>
    </source>
</evidence>
<gene>
    <name evidence="1" type="ORF">EGW08_015709</name>
</gene>
<dbReference type="AlphaFoldDB" id="A0A3S0ZDL3"/>
<dbReference type="OrthoDB" id="6152290at2759"/>
<comment type="caution">
    <text evidence="1">The sequence shown here is derived from an EMBL/GenBank/DDBJ whole genome shotgun (WGS) entry which is preliminary data.</text>
</comment>
<evidence type="ECO:0008006" key="3">
    <source>
        <dbReference type="Google" id="ProtNLM"/>
    </source>
</evidence>
<proteinExistence type="predicted"/>
<dbReference type="InterPro" id="IPR033375">
    <property type="entry name" value="Cggbp1"/>
</dbReference>
<evidence type="ECO:0000313" key="1">
    <source>
        <dbReference type="EMBL" id="RUS76516.1"/>
    </source>
</evidence>
<organism evidence="1 2">
    <name type="scientific">Elysia chlorotica</name>
    <name type="common">Eastern emerald elysia</name>
    <name type="synonym">Sea slug</name>
    <dbReference type="NCBI Taxonomy" id="188477"/>
    <lineage>
        <taxon>Eukaryota</taxon>
        <taxon>Metazoa</taxon>
        <taxon>Spiralia</taxon>
        <taxon>Lophotrochozoa</taxon>
        <taxon>Mollusca</taxon>
        <taxon>Gastropoda</taxon>
        <taxon>Heterobranchia</taxon>
        <taxon>Euthyneura</taxon>
        <taxon>Panpulmonata</taxon>
        <taxon>Sacoglossa</taxon>
        <taxon>Placobranchoidea</taxon>
        <taxon>Plakobranchidae</taxon>
        <taxon>Elysia</taxon>
    </lineage>
</organism>
<dbReference type="STRING" id="188477.A0A3S0ZDL3"/>
<dbReference type="PANTHER" id="PTHR32344">
    <property type="entry name" value="U1-TYPE DOMAIN-CONTAINING PROTEIN"/>
    <property type="match status" value="1"/>
</dbReference>
<dbReference type="GO" id="GO:0003690">
    <property type="term" value="F:double-stranded DNA binding"/>
    <property type="evidence" value="ECO:0007669"/>
    <property type="project" value="InterPro"/>
</dbReference>
<keyword evidence="2" id="KW-1185">Reference proteome</keyword>
<accession>A0A3S0ZDL3</accession>
<dbReference type="GO" id="GO:0005634">
    <property type="term" value="C:nucleus"/>
    <property type="evidence" value="ECO:0007669"/>
    <property type="project" value="InterPro"/>
</dbReference>